<protein>
    <recommendedName>
        <fullName evidence="8">Ion transport domain-containing protein</fullName>
    </recommendedName>
</protein>
<feature type="transmembrane region" description="Helical" evidence="7">
    <location>
        <begin position="430"/>
        <end position="449"/>
    </location>
</feature>
<comment type="caution">
    <text evidence="9">The sequence shown here is derived from an EMBL/GenBank/DDBJ whole genome shotgun (WGS) entry which is preliminary data.</text>
</comment>
<feature type="coiled-coil region" evidence="5">
    <location>
        <begin position="10"/>
        <end position="37"/>
    </location>
</feature>
<feature type="region of interest" description="Disordered" evidence="6">
    <location>
        <begin position="37"/>
        <end position="131"/>
    </location>
</feature>
<gene>
    <name evidence="9" type="ORF">SCF082_LOCUS51779</name>
</gene>
<dbReference type="Proteomes" id="UP001642464">
    <property type="component" value="Unassembled WGS sequence"/>
</dbReference>
<feature type="transmembrane region" description="Helical" evidence="7">
    <location>
        <begin position="568"/>
        <end position="586"/>
    </location>
</feature>
<dbReference type="EMBL" id="CAXAMM010043762">
    <property type="protein sequence ID" value="CAK9111598.1"/>
    <property type="molecule type" value="Genomic_DNA"/>
</dbReference>
<evidence type="ECO:0000256" key="4">
    <source>
        <dbReference type="ARBA" id="ARBA00023136"/>
    </source>
</evidence>
<evidence type="ECO:0000256" key="5">
    <source>
        <dbReference type="SAM" id="Coils"/>
    </source>
</evidence>
<keyword evidence="9" id="KW-0406">Ion transport</keyword>
<feature type="transmembrane region" description="Helical" evidence="7">
    <location>
        <begin position="677"/>
        <end position="699"/>
    </location>
</feature>
<comment type="subcellular location">
    <subcellularLocation>
        <location evidence="1">Membrane</location>
        <topology evidence="1">Multi-pass membrane protein</topology>
    </subcellularLocation>
</comment>
<feature type="transmembrane region" description="Helical" evidence="7">
    <location>
        <begin position="503"/>
        <end position="524"/>
    </location>
</feature>
<dbReference type="Gene3D" id="1.10.287.70">
    <property type="match status" value="1"/>
</dbReference>
<feature type="coiled-coil region" evidence="5">
    <location>
        <begin position="1977"/>
        <end position="2004"/>
    </location>
</feature>
<dbReference type="Pfam" id="PF00520">
    <property type="entry name" value="Ion_trans"/>
    <property type="match status" value="1"/>
</dbReference>
<name>A0ABP0SGU9_9DINO</name>
<dbReference type="Gene3D" id="1.20.120.350">
    <property type="entry name" value="Voltage-gated potassium channels. Chain C"/>
    <property type="match status" value="1"/>
</dbReference>
<keyword evidence="3 7" id="KW-1133">Transmembrane helix</keyword>
<feature type="domain" description="Ion transport" evidence="8">
    <location>
        <begin position="437"/>
        <end position="701"/>
    </location>
</feature>
<evidence type="ECO:0000256" key="6">
    <source>
        <dbReference type="SAM" id="MobiDB-lite"/>
    </source>
</evidence>
<keyword evidence="9" id="KW-0407">Ion channel</keyword>
<sequence length="2034" mass="226172">MAGLAGGRFQELIEQLLAEHEEEVRCLKEENSALREQLLNPLSPDDSVQEPESPKLQVELQDEDEEPRRDSSEVLRQEADETNPSPEAPAAVVKLGEASRSARIPPPLESDGEDESGESKERGRSKEGAGVQTVRAIFHRLSALPASALQGQIPARCSVVVKSGEMSGETKIAALNEEMDADADADAALPHAVSHDGETTFKCDWGDDGADVLLYVPSAMLDEYMLVEIQCEGLGTIATGQVKLNAHRQPWKLDRGVLDAEIHLEKVTTPSGQRRTSTTTRARIVERLEKLFDVKDPSVKLVMSRDLGAAMDKASQIKSKTSKRQTARFESALHPEELDEVMGELKRIHDKAIEKTRKTVHAQPVISWHGFVECMLLSDLPKFTHGPLALNLFIVQRELLGDEMPASGTSVALLMAYEKSKKPKSRSQRWVSVVTALSTGAIIISFIMMGVALDTDPELQIWLALDTIFAMIFVAEVVVKSYVLTPKAYFFGRDGLWNSFDVGLSLVAVAEIVINIIFTSAGAQAKAALVLRGLRLARMARLAKLIRMPLLSELANLISGFVLSVRSLFWVMIFLTLIIYVIALGFRAGVQTFSDQVQNDCSYKSNVFGDYYDLSPELNDELPAGCKLHYMYGLEFCSSVMGCMFSIFRCMISECTTKGGRSLTMVFSDGIGLEFDAFYAISMVAVIFGLFNIITAIFVEATLNGLKENEVQRRYAKAYESSYMTEQLAKLVMTVSSQVQKLRSRTDGMALLSDTFQKGLTKGMSMGNDAPAPSNALQKGEIYLSEEEFNQLVRHPDVRLILNDLDVNVEPRPGIFEAFNTEEDGTVSLSELVSGLMRLRGELHKVDMVIAQMSLDNVVKQVMAAWQSSMARCCELFPPTPRSGAEFRALLASIGQSLTWKRVVGVGAAAVARSAAASCHRLLAKDVMEPGPGETGEKPDDEEPISLHKLHHIMMMEKAKTDSWTEEVSSHLSIQVGGRTRQRKLQYCLAEGCRLITASKLLSGRDARKNRMAVRYNACDQNCEASSGFVGIFDLAEHQDLTAVGIGQATILTLRDVLAPRHLAPYTEMMRIEMAALYPVALNLAKKNGYDVPTAWKVAIQRERKLCGKRACNEASKLIARRQAFGFSTSNVEFTKSMWRAEVGVQVLNEELHIQFSNEAHRDRVISMAQVEWVKRLQKLKMKFEWNSDVVSAHKEAVRGLLDLWPDFLNCDPLMVREGGVEEMSFAFVKAAWRDRSDDAKMESWKRTSSSSGLQQFTLSGSLPVTVPFTAAVHLECAFSSDHWSSLCSLVKNRRVVSEFLDQAAFAQELKRIEEDYAQEAKDRKKSQKDHVSEEEEEIPPEEENEEESNEKKQFEHMLVGEVPQVLEDVKSEKVATTVKLIVEPTSEEQLVDLFQHSFMADYSDEKKLGQPIGQDPERYRVAWTFKVRVRFEDSVDGAPVFSSSDIFFMNDGGRAGNKNQLCNLRRDDQPVQKAERTLTIIYDEESLMKRKERVKGVIGLIKQFETIHILTPPEGCRLMKKNRLHYPGTNRGDCIYGVRMPSFDGANVWEMTLGRKTDSAKEPVFYHAGPYCLDEEIIVDELTKRLEQLTFKSMQDAKDPLYCAELTKIIKDSKTLAEKQTKGGKRKGEEKEIEELFGKAGIPYKLAFASEMDDALRGLEKVQVAFATEANPTEIYSIEKEVQESQGAQALAAGHSGGHSSSAWEGGSLVGSAIDSTYGIDSFFGFLDSLWIDVTDAGSISDPSANGKPMAPTPSNVSFISYITNVINLNLRNGPTQTGKQMRTNTLARSTSLYIPRLQDKNRIPEIPRRRKSTDTHHGTEHIFMCHATEECNLLNLLQSGRFRASTQHSRDAKGFYAQGYVTSGSASHDAWHTARVIDKTCHMDKNRAGIYPPLHGMGDGEEVYQGGEPEGERLLTDGHGVVNHDKGKCYIVNPDNAVIRGIAWQCSVLRPTKTAWPSVCPTSPPICDSLLHRFQELIEQLLAEQEEEVRCLKEENSAMREQLLNPLSPDDSVQDSGSPVSNAILCLSVLVK</sequence>
<proteinExistence type="predicted"/>
<evidence type="ECO:0000256" key="1">
    <source>
        <dbReference type="ARBA" id="ARBA00004141"/>
    </source>
</evidence>
<dbReference type="PANTHER" id="PTHR10037">
    <property type="entry name" value="VOLTAGE-GATED CATION CHANNEL CALCIUM AND SODIUM"/>
    <property type="match status" value="1"/>
</dbReference>
<keyword evidence="2 7" id="KW-0812">Transmembrane</keyword>
<feature type="region of interest" description="Disordered" evidence="6">
    <location>
        <begin position="1320"/>
        <end position="1353"/>
    </location>
</feature>
<evidence type="ECO:0000256" key="3">
    <source>
        <dbReference type="ARBA" id="ARBA00022989"/>
    </source>
</evidence>
<dbReference type="PANTHER" id="PTHR10037:SF62">
    <property type="entry name" value="SODIUM CHANNEL PROTEIN 60E"/>
    <property type="match status" value="1"/>
</dbReference>
<feature type="compositionally biased region" description="Acidic residues" evidence="6">
    <location>
        <begin position="1333"/>
        <end position="1349"/>
    </location>
</feature>
<dbReference type="InterPro" id="IPR027359">
    <property type="entry name" value="Volt_channel_dom_sf"/>
</dbReference>
<dbReference type="SUPFAM" id="SSF81324">
    <property type="entry name" value="Voltage-gated potassium channels"/>
    <property type="match status" value="1"/>
</dbReference>
<keyword evidence="9" id="KW-0813">Transport</keyword>
<keyword evidence="4 7" id="KW-0472">Membrane</keyword>
<dbReference type="InterPro" id="IPR005821">
    <property type="entry name" value="Ion_trans_dom"/>
</dbReference>
<evidence type="ECO:0000256" key="2">
    <source>
        <dbReference type="ARBA" id="ARBA00022692"/>
    </source>
</evidence>
<feature type="transmembrane region" description="Helical" evidence="7">
    <location>
        <begin position="461"/>
        <end position="483"/>
    </location>
</feature>
<dbReference type="GO" id="GO:0034220">
    <property type="term" value="P:monoatomic ion transmembrane transport"/>
    <property type="evidence" value="ECO:0007669"/>
    <property type="project" value="UniProtKB-KW"/>
</dbReference>
<evidence type="ECO:0000313" key="10">
    <source>
        <dbReference type="Proteomes" id="UP001642464"/>
    </source>
</evidence>
<reference evidence="9 10" key="1">
    <citation type="submission" date="2024-02" db="EMBL/GenBank/DDBJ databases">
        <authorList>
            <person name="Chen Y."/>
            <person name="Shah S."/>
            <person name="Dougan E. K."/>
            <person name="Thang M."/>
            <person name="Chan C."/>
        </authorList>
    </citation>
    <scope>NUCLEOTIDE SEQUENCE [LARGE SCALE GENOMIC DNA]</scope>
</reference>
<dbReference type="InterPro" id="IPR043203">
    <property type="entry name" value="VGCC_Ca_Na"/>
</dbReference>
<organism evidence="9 10">
    <name type="scientific">Durusdinium trenchii</name>
    <dbReference type="NCBI Taxonomy" id="1381693"/>
    <lineage>
        <taxon>Eukaryota</taxon>
        <taxon>Sar</taxon>
        <taxon>Alveolata</taxon>
        <taxon>Dinophyceae</taxon>
        <taxon>Suessiales</taxon>
        <taxon>Symbiodiniaceae</taxon>
        <taxon>Durusdinium</taxon>
    </lineage>
</organism>
<feature type="compositionally biased region" description="Basic and acidic residues" evidence="6">
    <location>
        <begin position="66"/>
        <end position="79"/>
    </location>
</feature>
<feature type="compositionally biased region" description="Basic and acidic residues" evidence="6">
    <location>
        <begin position="117"/>
        <end position="127"/>
    </location>
</feature>
<keyword evidence="10" id="KW-1185">Reference proteome</keyword>
<accession>A0ABP0SGU9</accession>
<evidence type="ECO:0000256" key="7">
    <source>
        <dbReference type="SAM" id="Phobius"/>
    </source>
</evidence>
<evidence type="ECO:0000259" key="8">
    <source>
        <dbReference type="Pfam" id="PF00520"/>
    </source>
</evidence>
<keyword evidence="5" id="KW-0175">Coiled coil</keyword>
<evidence type="ECO:0000313" key="9">
    <source>
        <dbReference type="EMBL" id="CAK9111598.1"/>
    </source>
</evidence>